<keyword evidence="4" id="KW-1185">Reference proteome</keyword>
<dbReference type="EMBL" id="JACJSG010000081">
    <property type="protein sequence ID" value="MBD2505359.1"/>
    <property type="molecule type" value="Genomic_DNA"/>
</dbReference>
<evidence type="ECO:0000259" key="2">
    <source>
        <dbReference type="Pfam" id="PF22809"/>
    </source>
</evidence>
<dbReference type="NCBIfam" id="NF046078">
    <property type="entry name" value="STM4504_CBY0614"/>
    <property type="match status" value="1"/>
</dbReference>
<dbReference type="InterPro" id="IPR054280">
    <property type="entry name" value="DUF7014"/>
</dbReference>
<dbReference type="Pfam" id="PF22809">
    <property type="entry name" value="DUF7014"/>
    <property type="match status" value="1"/>
</dbReference>
<dbReference type="RefSeq" id="WP_190480094.1">
    <property type="nucleotide sequence ID" value="NZ_JACJSG010000081.1"/>
</dbReference>
<dbReference type="Proteomes" id="UP000661112">
    <property type="component" value="Unassembled WGS sequence"/>
</dbReference>
<name>A0ABR8DE20_9NOST</name>
<evidence type="ECO:0000259" key="1">
    <source>
        <dbReference type="Pfam" id="PF18863"/>
    </source>
</evidence>
<evidence type="ECO:0008006" key="5">
    <source>
        <dbReference type="Google" id="ProtNLM"/>
    </source>
</evidence>
<dbReference type="Pfam" id="PF18863">
    <property type="entry name" value="AbiJ_NTD4"/>
    <property type="match status" value="1"/>
</dbReference>
<protein>
    <recommendedName>
        <fullName evidence="5">Abortive infection protein-like C-terminal domain-containing protein</fullName>
    </recommendedName>
</protein>
<gene>
    <name evidence="3" type="ORF">H6G83_32980</name>
</gene>
<comment type="caution">
    <text evidence="3">The sequence shown here is derived from an EMBL/GenBank/DDBJ whole genome shotgun (WGS) entry which is preliminary data.</text>
</comment>
<sequence>MPVFDLFSKRQKRLKGEFPDVYQYEDIPERLRVQIVHIMRDALGDKKLPKTKEIYEFIHKTLCQEHGKFFLVNTEWFGDINYSEDVINFLLKGKDTDEVIDVIEVTFKLIDVLYRETLTRHETQPKIDPDDAINTLNIRFRENGVGYQYESGEIIRVDSQIIHAEAVKPVLHLLSDTRFEGANEEFLKAHQHYRHGDYKECLVECLKAFESTMKTICDNQGWTYQPGDTAKKLIDICLQNQLIPSYLQSQFTSLKSNLESGIPTVRNKNGGHGQGSQPHNVPPYFAAYQLHMTASTILFLIEAEKALS</sequence>
<feature type="domain" description="HEPN AbiJ-N-terminal" evidence="1">
    <location>
        <begin position="5"/>
        <end position="169"/>
    </location>
</feature>
<feature type="domain" description="DUF7014" evidence="2">
    <location>
        <begin position="175"/>
        <end position="306"/>
    </location>
</feature>
<reference evidence="3 4" key="1">
    <citation type="journal article" date="2020" name="ISME J.">
        <title>Comparative genomics reveals insights into cyanobacterial evolution and habitat adaptation.</title>
        <authorList>
            <person name="Chen M.Y."/>
            <person name="Teng W.K."/>
            <person name="Zhao L."/>
            <person name="Hu C.X."/>
            <person name="Zhou Y.K."/>
            <person name="Han B.P."/>
            <person name="Song L.R."/>
            <person name="Shu W.S."/>
        </authorList>
    </citation>
    <scope>NUCLEOTIDE SEQUENCE [LARGE SCALE GENOMIC DNA]</scope>
    <source>
        <strain evidence="3 4">FACHB-119</strain>
    </source>
</reference>
<proteinExistence type="predicted"/>
<evidence type="ECO:0000313" key="3">
    <source>
        <dbReference type="EMBL" id="MBD2505359.1"/>
    </source>
</evidence>
<dbReference type="InterPro" id="IPR049503">
    <property type="entry name" value="AbiJ_NTD4"/>
</dbReference>
<evidence type="ECO:0000313" key="4">
    <source>
        <dbReference type="Proteomes" id="UP000661112"/>
    </source>
</evidence>
<accession>A0ABR8DE20</accession>
<organism evidence="3 4">
    <name type="scientific">Anabaena azotica FACHB-119</name>
    <dbReference type="NCBI Taxonomy" id="947527"/>
    <lineage>
        <taxon>Bacteria</taxon>
        <taxon>Bacillati</taxon>
        <taxon>Cyanobacteriota</taxon>
        <taxon>Cyanophyceae</taxon>
        <taxon>Nostocales</taxon>
        <taxon>Nostocaceae</taxon>
        <taxon>Anabaena</taxon>
        <taxon>Anabaena azotica</taxon>
    </lineage>
</organism>